<feature type="compositionally biased region" description="Basic and acidic residues" evidence="1">
    <location>
        <begin position="38"/>
        <end position="70"/>
    </location>
</feature>
<evidence type="ECO:0000256" key="1">
    <source>
        <dbReference type="SAM" id="MobiDB-lite"/>
    </source>
</evidence>
<comment type="caution">
    <text evidence="2">The sequence shown here is derived from an EMBL/GenBank/DDBJ whole genome shotgun (WGS) entry which is preliminary data.</text>
</comment>
<reference evidence="2 3" key="1">
    <citation type="journal article" date="2016" name="Nat. Commun.">
        <title>Thousands of microbial genomes shed light on interconnected biogeochemical processes in an aquifer system.</title>
        <authorList>
            <person name="Anantharaman K."/>
            <person name="Brown C.T."/>
            <person name="Hug L.A."/>
            <person name="Sharon I."/>
            <person name="Castelle C.J."/>
            <person name="Probst A.J."/>
            <person name="Thomas B.C."/>
            <person name="Singh A."/>
            <person name="Wilkins M.J."/>
            <person name="Karaoz U."/>
            <person name="Brodie E.L."/>
            <person name="Williams K.H."/>
            <person name="Hubbard S.S."/>
            <person name="Banfield J.F."/>
        </authorList>
    </citation>
    <scope>NUCLEOTIDE SEQUENCE [LARGE SCALE GENOMIC DNA]</scope>
</reference>
<gene>
    <name evidence="2" type="ORF">A2866_02270</name>
</gene>
<accession>A0A1F7GFU4</accession>
<dbReference type="AlphaFoldDB" id="A0A1F7GFU4"/>
<protein>
    <submittedName>
        <fullName evidence="2">Uncharacterized protein</fullName>
    </submittedName>
</protein>
<name>A0A1F7GFU4_9BACT</name>
<dbReference type="EMBL" id="MFZI01000078">
    <property type="protein sequence ID" value="OGK17808.1"/>
    <property type="molecule type" value="Genomic_DNA"/>
</dbReference>
<dbReference type="Proteomes" id="UP000177026">
    <property type="component" value="Unassembled WGS sequence"/>
</dbReference>
<sequence>MQRPYKNICPRCGKERIVVRVWVEKSENSTIENTETACPDKKCQEASERDISKQRNKRLQMEKRKRDSIRNRGSHVHKSISLVK</sequence>
<organism evidence="2 3">
    <name type="scientific">Candidatus Roizmanbacteria bacterium RIFCSPHIGHO2_01_FULL_39_8</name>
    <dbReference type="NCBI Taxonomy" id="1802033"/>
    <lineage>
        <taxon>Bacteria</taxon>
        <taxon>Candidatus Roizmaniibacteriota</taxon>
    </lineage>
</organism>
<evidence type="ECO:0000313" key="2">
    <source>
        <dbReference type="EMBL" id="OGK17808.1"/>
    </source>
</evidence>
<proteinExistence type="predicted"/>
<feature type="region of interest" description="Disordered" evidence="1">
    <location>
        <begin position="29"/>
        <end position="84"/>
    </location>
</feature>
<evidence type="ECO:0000313" key="3">
    <source>
        <dbReference type="Proteomes" id="UP000177026"/>
    </source>
</evidence>